<keyword evidence="2" id="KW-0812">Transmembrane</keyword>
<dbReference type="GO" id="GO:0032506">
    <property type="term" value="P:cytokinetic process"/>
    <property type="evidence" value="ECO:0007669"/>
    <property type="project" value="TreeGrafter"/>
</dbReference>
<feature type="compositionally biased region" description="Low complexity" evidence="1">
    <location>
        <begin position="64"/>
        <end position="89"/>
    </location>
</feature>
<protein>
    <recommendedName>
        <fullName evidence="3">SPOR domain-containing protein</fullName>
    </recommendedName>
</protein>
<dbReference type="RefSeq" id="WP_173062118.1">
    <property type="nucleotide sequence ID" value="NZ_AP022853.1"/>
</dbReference>
<reference evidence="5" key="1">
    <citation type="submission" date="2020-03" db="EMBL/GenBank/DDBJ databases">
        <title>Complete genome sequence of sulfur-oxidizing bacterium skT11.</title>
        <authorList>
            <person name="Kanda M."/>
            <person name="Kojima H."/>
            <person name="Fukui M."/>
        </authorList>
    </citation>
    <scope>NUCLEOTIDE SEQUENCE [LARGE SCALE GENOMIC DNA]</scope>
    <source>
        <strain evidence="5">skT11</strain>
    </source>
</reference>
<evidence type="ECO:0000256" key="1">
    <source>
        <dbReference type="SAM" id="MobiDB-lite"/>
    </source>
</evidence>
<dbReference type="KEGG" id="slac:SKTS_13120"/>
<evidence type="ECO:0000313" key="4">
    <source>
        <dbReference type="EMBL" id="BCB26426.1"/>
    </source>
</evidence>
<feature type="compositionally biased region" description="Basic and acidic residues" evidence="1">
    <location>
        <begin position="106"/>
        <end position="140"/>
    </location>
</feature>
<dbReference type="AlphaFoldDB" id="A0A6F8VBP1"/>
<dbReference type="PANTHER" id="PTHR38687">
    <property type="entry name" value="CELL DIVISION PROTEIN DEDD-RELATED"/>
    <property type="match status" value="1"/>
</dbReference>
<feature type="transmembrane region" description="Helical" evidence="2">
    <location>
        <begin position="22"/>
        <end position="40"/>
    </location>
</feature>
<dbReference type="InterPro" id="IPR007730">
    <property type="entry name" value="SPOR-like_dom"/>
</dbReference>
<dbReference type="GO" id="GO:0032153">
    <property type="term" value="C:cell division site"/>
    <property type="evidence" value="ECO:0007669"/>
    <property type="project" value="TreeGrafter"/>
</dbReference>
<dbReference type="InterPro" id="IPR036680">
    <property type="entry name" value="SPOR-like_sf"/>
</dbReference>
<dbReference type="GO" id="GO:0030428">
    <property type="term" value="C:cell septum"/>
    <property type="evidence" value="ECO:0007669"/>
    <property type="project" value="TreeGrafter"/>
</dbReference>
<evidence type="ECO:0000259" key="3">
    <source>
        <dbReference type="PROSITE" id="PS51724"/>
    </source>
</evidence>
<evidence type="ECO:0000313" key="5">
    <source>
        <dbReference type="Proteomes" id="UP000502260"/>
    </source>
</evidence>
<dbReference type="PANTHER" id="PTHR38687:SF1">
    <property type="entry name" value="CELL DIVISION PROTEIN DEDD"/>
    <property type="match status" value="1"/>
</dbReference>
<organism evidence="4 5">
    <name type="scientific">Sulfurimicrobium lacus</name>
    <dbReference type="NCBI Taxonomy" id="2715678"/>
    <lineage>
        <taxon>Bacteria</taxon>
        <taxon>Pseudomonadati</taxon>
        <taxon>Pseudomonadota</taxon>
        <taxon>Betaproteobacteria</taxon>
        <taxon>Nitrosomonadales</taxon>
        <taxon>Sulfuricellaceae</taxon>
        <taxon>Sulfurimicrobium</taxon>
    </lineage>
</organism>
<dbReference type="Gene3D" id="3.30.70.1070">
    <property type="entry name" value="Sporulation related repeat"/>
    <property type="match status" value="1"/>
</dbReference>
<feature type="domain" description="SPOR" evidence="3">
    <location>
        <begin position="148"/>
        <end position="227"/>
    </location>
</feature>
<dbReference type="Pfam" id="PF05036">
    <property type="entry name" value="SPOR"/>
    <property type="match status" value="1"/>
</dbReference>
<keyword evidence="2" id="KW-0472">Membrane</keyword>
<name>A0A6F8VBP1_9PROT</name>
<accession>A0A6F8VBP1</accession>
<evidence type="ECO:0000256" key="2">
    <source>
        <dbReference type="SAM" id="Phobius"/>
    </source>
</evidence>
<keyword evidence="5" id="KW-1185">Reference proteome</keyword>
<dbReference type="GO" id="GO:0042834">
    <property type="term" value="F:peptidoglycan binding"/>
    <property type="evidence" value="ECO:0007669"/>
    <property type="project" value="InterPro"/>
</dbReference>
<gene>
    <name evidence="4" type="ORF">SKTS_13120</name>
</gene>
<keyword evidence="2" id="KW-1133">Transmembrane helix</keyword>
<dbReference type="SUPFAM" id="SSF110997">
    <property type="entry name" value="Sporulation related repeat"/>
    <property type="match status" value="1"/>
</dbReference>
<dbReference type="EMBL" id="AP022853">
    <property type="protein sequence ID" value="BCB26426.1"/>
    <property type="molecule type" value="Genomic_DNA"/>
</dbReference>
<dbReference type="InterPro" id="IPR052521">
    <property type="entry name" value="Cell_div_SPOR-domain"/>
</dbReference>
<feature type="region of interest" description="Disordered" evidence="1">
    <location>
        <begin position="61"/>
        <end position="149"/>
    </location>
</feature>
<dbReference type="Proteomes" id="UP000502260">
    <property type="component" value="Chromosome"/>
</dbReference>
<sequence length="228" mass="24208">MANGPSPTVEELQLRKRARRRLVGAITLVALMVTVLPMVLDDEPKPVGQDIAISIPSQQSNDFPLKAAKPATPAQPASPVAQPQPVAVPQEKHPAQIAPAPQPKVTEAKHEPVAQAKKDKPAEKSEKPKGAADSPKETKPAAKVAEAQHSGSSYVVMLGAFLSEANAKQRQAKLKELGVKYYLEKIKSPAGEKTGVRAGPYSSRQDAEQALARLKSAGISDGLVTEKK</sequence>
<proteinExistence type="predicted"/>
<dbReference type="PROSITE" id="PS51724">
    <property type="entry name" value="SPOR"/>
    <property type="match status" value="1"/>
</dbReference>